<sequence length="410" mass="46266">MPPQPSFTPAMDVSSPWETSLRPPEASGGDAATLSSESYQFWLQTDPEDTQDAVTASRKRNKQRTSRSAKKRKSTYDIRREQKEELTAQAETLQKQLDELKYRVLVEQGEAAKSNEHVAAGNTVLQEFIQQQHLQLANMQAMLAGHLQQNVDSLHPAQTIIRLGTDPIERYNVLVALKDKKLQEAKQFISTRSQGLDPRSSYSQEERNNDGDFCHVVFENKTIQGASAREVFEAFIDVAQNAEIIISEMFGSITIRENTEADTRDISQVRLVTSISQGTLVESNTVMFAEFVEAKDEQEESCGVIVADFVDSDELYPYKPEERVRRDTTTVFMIRSFKEKHKASDDQELLVVATRWSCSKIRRSGMNLSADVVRELLESTVSFGDTMKKCIQQRLGKTGICDPRKSSPPQ</sequence>
<dbReference type="Proteomes" id="UP000251314">
    <property type="component" value="Unassembled WGS sequence"/>
</dbReference>
<dbReference type="Proteomes" id="UP000735874">
    <property type="component" value="Unassembled WGS sequence"/>
</dbReference>
<dbReference type="VEuPathDB" id="FungiDB:PC110_g13447"/>
<evidence type="ECO:0000313" key="6">
    <source>
        <dbReference type="Proteomes" id="UP000251314"/>
    </source>
</evidence>
<feature type="compositionally biased region" description="Basic residues" evidence="1">
    <location>
        <begin position="57"/>
        <end position="73"/>
    </location>
</feature>
<reference evidence="2" key="2">
    <citation type="submission" date="2018-10" db="EMBL/GenBank/DDBJ databases">
        <title>Effector identification in a new, highly contiguous assembly of the strawberry crown rot pathogen Phytophthora cactorum.</title>
        <authorList>
            <person name="Armitage A.D."/>
            <person name="Nellist C.F."/>
            <person name="Bates H."/>
            <person name="Vickerstaff R.J."/>
            <person name="Harrison R.J."/>
        </authorList>
    </citation>
    <scope>NUCLEOTIDE SEQUENCE</scope>
    <source>
        <strain evidence="2">15-7</strain>
        <strain evidence="3">4040</strain>
        <strain evidence="4">P421</strain>
    </source>
</reference>
<evidence type="ECO:0000313" key="4">
    <source>
        <dbReference type="EMBL" id="KAG3210781.1"/>
    </source>
</evidence>
<evidence type="ECO:0000256" key="1">
    <source>
        <dbReference type="SAM" id="MobiDB-lite"/>
    </source>
</evidence>
<feature type="region of interest" description="Disordered" evidence="1">
    <location>
        <begin position="1"/>
        <end position="33"/>
    </location>
</feature>
<dbReference type="EMBL" id="RCMG01000473">
    <property type="protein sequence ID" value="KAG2853600.1"/>
    <property type="molecule type" value="Genomic_DNA"/>
</dbReference>
<keyword evidence="6" id="KW-1185">Reference proteome</keyword>
<dbReference type="EMBL" id="RCMK01001030">
    <property type="protein sequence ID" value="KAG2904245.1"/>
    <property type="molecule type" value="Genomic_DNA"/>
</dbReference>
<dbReference type="Proteomes" id="UP000760860">
    <property type="component" value="Unassembled WGS sequence"/>
</dbReference>
<name>A0A329S3N1_9STRA</name>
<dbReference type="EMBL" id="RCMV01001041">
    <property type="protein sequence ID" value="KAG3210781.1"/>
    <property type="molecule type" value="Genomic_DNA"/>
</dbReference>
<protein>
    <submittedName>
        <fullName evidence="5">Uncharacterized protein</fullName>
    </submittedName>
</protein>
<accession>A0A329S3N1</accession>
<evidence type="ECO:0000313" key="5">
    <source>
        <dbReference type="EMBL" id="RAW30188.1"/>
    </source>
</evidence>
<evidence type="ECO:0000313" key="2">
    <source>
        <dbReference type="EMBL" id="KAG2853600.1"/>
    </source>
</evidence>
<reference evidence="5 6" key="1">
    <citation type="submission" date="2018-01" db="EMBL/GenBank/DDBJ databases">
        <title>Draft genome of the strawberry crown rot pathogen Phytophthora cactorum.</title>
        <authorList>
            <person name="Armitage A.D."/>
            <person name="Lysoe E."/>
            <person name="Nellist C.F."/>
            <person name="Harrison R.J."/>
            <person name="Brurberg M.B."/>
        </authorList>
    </citation>
    <scope>NUCLEOTIDE SEQUENCE [LARGE SCALE GENOMIC DNA]</scope>
    <source>
        <strain evidence="5 6">10300</strain>
    </source>
</reference>
<dbReference type="AlphaFoldDB" id="A0A329S3N1"/>
<organism evidence="5 6">
    <name type="scientific">Phytophthora cactorum</name>
    <dbReference type="NCBI Taxonomy" id="29920"/>
    <lineage>
        <taxon>Eukaryota</taxon>
        <taxon>Sar</taxon>
        <taxon>Stramenopiles</taxon>
        <taxon>Oomycota</taxon>
        <taxon>Peronosporomycetes</taxon>
        <taxon>Peronosporales</taxon>
        <taxon>Peronosporaceae</taxon>
        <taxon>Phytophthora</taxon>
    </lineage>
</organism>
<comment type="caution">
    <text evidence="5">The sequence shown here is derived from an EMBL/GenBank/DDBJ whole genome shotgun (WGS) entry which is preliminary data.</text>
</comment>
<dbReference type="Proteomes" id="UP000736787">
    <property type="component" value="Unassembled WGS sequence"/>
</dbReference>
<dbReference type="EMBL" id="MJFZ01000384">
    <property type="protein sequence ID" value="RAW30188.1"/>
    <property type="molecule type" value="Genomic_DNA"/>
</dbReference>
<feature type="region of interest" description="Disordered" evidence="1">
    <location>
        <begin position="45"/>
        <end position="79"/>
    </location>
</feature>
<dbReference type="OrthoDB" id="122058at2759"/>
<evidence type="ECO:0000313" key="3">
    <source>
        <dbReference type="EMBL" id="KAG2904245.1"/>
    </source>
</evidence>
<proteinExistence type="predicted"/>
<gene>
    <name evidence="5" type="ORF">PC110_g13447</name>
    <name evidence="2" type="ORF">PC113_g14028</name>
    <name evidence="3" type="ORF">PC117_g21076</name>
    <name evidence="4" type="ORF">PC129_g18222</name>
</gene>